<dbReference type="CDD" id="cd05297">
    <property type="entry name" value="GH4_alpha_glucosidase_galactosidase"/>
    <property type="match status" value="1"/>
</dbReference>
<keyword evidence="10" id="KW-0408">Iron</keyword>
<dbReference type="PANTHER" id="PTHR32092:SF6">
    <property type="entry name" value="ALPHA-GALACTOSIDASE"/>
    <property type="match status" value="1"/>
</dbReference>
<comment type="cofactor">
    <cofactor evidence="12">
        <name>NAD(+)</name>
        <dbReference type="ChEBI" id="CHEBI:57540"/>
    </cofactor>
    <text evidence="12">Binds 1 NAD(+) per subunit.</text>
</comment>
<reference evidence="14 15" key="1">
    <citation type="submission" date="2018-06" db="EMBL/GenBank/DDBJ databases">
        <title>Draft Whole-Genome Sequence of the purple photosynthetic bacterium Rhodospeudomonas palustris XCP.</title>
        <authorList>
            <person name="Rayyan A."/>
            <person name="Meyer T.E."/>
            <person name="Kyndt J.A."/>
        </authorList>
    </citation>
    <scope>NUCLEOTIDE SEQUENCE [LARGE SCALE GENOMIC DNA]</scope>
    <source>
        <strain evidence="14 15">XCP</strain>
    </source>
</reference>
<dbReference type="Gene3D" id="3.90.1820.10">
    <property type="entry name" value="AglA-like glucosidase"/>
    <property type="match status" value="1"/>
</dbReference>
<name>A0A323UTW6_RHOPL</name>
<evidence type="ECO:0000256" key="6">
    <source>
        <dbReference type="ARBA" id="ARBA00023211"/>
    </source>
</evidence>
<comment type="caution">
    <text evidence="14">The sequence shown here is derived from an EMBL/GenBank/DDBJ whole genome shotgun (WGS) entry which is preliminary data.</text>
</comment>
<dbReference type="Proteomes" id="UP000248134">
    <property type="component" value="Unassembled WGS sequence"/>
</dbReference>
<dbReference type="GO" id="GO:0004553">
    <property type="term" value="F:hydrolase activity, hydrolyzing O-glycosyl compounds"/>
    <property type="evidence" value="ECO:0007669"/>
    <property type="project" value="InterPro"/>
</dbReference>
<evidence type="ECO:0000256" key="10">
    <source>
        <dbReference type="PIRSR" id="PIRSR601088-3"/>
    </source>
</evidence>
<dbReference type="GO" id="GO:0005975">
    <property type="term" value="P:carbohydrate metabolic process"/>
    <property type="evidence" value="ECO:0007669"/>
    <property type="project" value="InterPro"/>
</dbReference>
<keyword evidence="3 10" id="KW-0479">Metal-binding</keyword>
<keyword evidence="10" id="KW-0170">Cobalt</keyword>
<evidence type="ECO:0000256" key="3">
    <source>
        <dbReference type="ARBA" id="ARBA00022723"/>
    </source>
</evidence>
<evidence type="ECO:0000256" key="11">
    <source>
        <dbReference type="PIRSR" id="PIRSR601088-4"/>
    </source>
</evidence>
<evidence type="ECO:0000256" key="1">
    <source>
        <dbReference type="ARBA" id="ARBA00001936"/>
    </source>
</evidence>
<dbReference type="OrthoDB" id="9767022at2"/>
<evidence type="ECO:0000313" key="14">
    <source>
        <dbReference type="EMBL" id="PZA10998.1"/>
    </source>
</evidence>
<proteinExistence type="inferred from homology"/>
<feature type="binding site" evidence="10">
    <location>
        <position position="171"/>
    </location>
    <ligand>
        <name>Mn(2+)</name>
        <dbReference type="ChEBI" id="CHEBI:29035"/>
    </ligand>
</feature>
<dbReference type="RefSeq" id="WP_110787089.1">
    <property type="nucleotide sequence ID" value="NZ_QKQS01000023.1"/>
</dbReference>
<keyword evidence="6 10" id="KW-0464">Manganese</keyword>
<evidence type="ECO:0000313" key="15">
    <source>
        <dbReference type="Proteomes" id="UP000248134"/>
    </source>
</evidence>
<evidence type="ECO:0000256" key="8">
    <source>
        <dbReference type="ARBA" id="ARBA00023295"/>
    </source>
</evidence>
<evidence type="ECO:0000256" key="7">
    <source>
        <dbReference type="ARBA" id="ARBA00023277"/>
    </source>
</evidence>
<evidence type="ECO:0000259" key="13">
    <source>
        <dbReference type="Pfam" id="PF11975"/>
    </source>
</evidence>
<evidence type="ECO:0000256" key="5">
    <source>
        <dbReference type="ARBA" id="ARBA00023027"/>
    </source>
</evidence>
<dbReference type="AlphaFoldDB" id="A0A323UTW6"/>
<evidence type="ECO:0000256" key="9">
    <source>
        <dbReference type="PIRSR" id="PIRSR601088-2"/>
    </source>
</evidence>
<dbReference type="GO" id="GO:0016616">
    <property type="term" value="F:oxidoreductase activity, acting on the CH-OH group of donors, NAD or NADP as acceptor"/>
    <property type="evidence" value="ECO:0007669"/>
    <property type="project" value="InterPro"/>
</dbReference>
<comment type="similarity">
    <text evidence="2 12">Belongs to the glycosyl hydrolase 4 family.</text>
</comment>
<dbReference type="Pfam" id="PF11975">
    <property type="entry name" value="Glyco_hydro_4C"/>
    <property type="match status" value="1"/>
</dbReference>
<feature type="binding site" evidence="9">
    <location>
        <position position="150"/>
    </location>
    <ligand>
        <name>substrate</name>
    </ligand>
</feature>
<evidence type="ECO:0000256" key="4">
    <source>
        <dbReference type="ARBA" id="ARBA00022801"/>
    </source>
</evidence>
<keyword evidence="5 12" id="KW-0520">NAD</keyword>
<dbReference type="InterPro" id="IPR015955">
    <property type="entry name" value="Lactate_DH/Glyco_Ohase_4_C"/>
</dbReference>
<dbReference type="SUPFAM" id="SSF56327">
    <property type="entry name" value="LDH C-terminal domain-like"/>
    <property type="match status" value="1"/>
</dbReference>
<dbReference type="SUPFAM" id="SSF51735">
    <property type="entry name" value="NAD(P)-binding Rossmann-fold domains"/>
    <property type="match status" value="1"/>
</dbReference>
<evidence type="ECO:0000256" key="12">
    <source>
        <dbReference type="RuleBase" id="RU361152"/>
    </source>
</evidence>
<dbReference type="EMBL" id="QKQS01000023">
    <property type="protein sequence ID" value="PZA10998.1"/>
    <property type="molecule type" value="Genomic_DNA"/>
</dbReference>
<feature type="domain" description="Glycosyl hydrolase family 4 C-terminal" evidence="13">
    <location>
        <begin position="197"/>
        <end position="401"/>
    </location>
</feature>
<gene>
    <name evidence="14" type="ORF">DNX69_16860</name>
</gene>
<dbReference type="InterPro" id="IPR036291">
    <property type="entry name" value="NAD(P)-bd_dom_sf"/>
</dbReference>
<organism evidence="14 15">
    <name type="scientific">Rhodopseudomonas palustris</name>
    <dbReference type="NCBI Taxonomy" id="1076"/>
    <lineage>
        <taxon>Bacteria</taxon>
        <taxon>Pseudomonadati</taxon>
        <taxon>Pseudomonadota</taxon>
        <taxon>Alphaproteobacteria</taxon>
        <taxon>Hyphomicrobiales</taxon>
        <taxon>Nitrobacteraceae</taxon>
        <taxon>Rhodopseudomonas</taxon>
    </lineage>
</organism>
<sequence>MPNTTKIVFLGASSASFGLSMFRDLFASPVLAGSTLTLVGRNPETLGRMTELAKLMNARSGAGLIIEQTTDRRAALDGAGFVINATAIDRNRLWKQDFEVPKKHGIRHTLGENGGPGGLFFTLRTLPLVFDFIRDIEELCPNALFLNYSNPESRIILALGRYTKVRHIGLCHGIFMGRDAIAYIMQMPRDEIEVWGAGLNHFQCLTEIRHRDTGEDLYPRFRAAEQSFDPDAWRFTRRLYRAFGYWLTCSDDHLGEYLPYGWEAGEKGYDFDQDERWRGEFLTQLNGVLGGTMPIPQWWTEPSGERGAAAIAAMLHNQKRFIESGIVLNRGVIPNLPAELAVEVPVTVDAAGVHPVSLGPLPDPIAKLMLMQASVQQLAVEAAVHASKELALQALLIDPVVNSAVAAEKILDELWEINRPYIRQCV</sequence>
<keyword evidence="4 12" id="KW-0378">Hydrolase</keyword>
<protein>
    <submittedName>
        <fullName evidence="14">Alpha-glucosidase/alpha-galactosidase</fullName>
    </submittedName>
</protein>
<dbReference type="InterPro" id="IPR053715">
    <property type="entry name" value="GH4_Enzyme_sf"/>
</dbReference>
<dbReference type="PRINTS" id="PR00732">
    <property type="entry name" value="GLHYDRLASE4"/>
</dbReference>
<comment type="cofactor">
    <cofactor evidence="1">
        <name>Mn(2+)</name>
        <dbReference type="ChEBI" id="CHEBI:29035"/>
    </cofactor>
</comment>
<dbReference type="InterPro" id="IPR022616">
    <property type="entry name" value="Glyco_hydro_4_C"/>
</dbReference>
<dbReference type="PANTHER" id="PTHR32092">
    <property type="entry name" value="6-PHOSPHO-BETA-GLUCOSIDASE-RELATED"/>
    <property type="match status" value="1"/>
</dbReference>
<accession>A0A323UTW6</accession>
<feature type="binding site" evidence="10">
    <location>
        <position position="201"/>
    </location>
    <ligand>
        <name>Mn(2+)</name>
        <dbReference type="ChEBI" id="CHEBI:29035"/>
    </ligand>
</feature>
<dbReference type="InterPro" id="IPR001088">
    <property type="entry name" value="Glyco_hydro_4"/>
</dbReference>
<keyword evidence="10" id="KW-0533">Nickel</keyword>
<evidence type="ECO:0000256" key="2">
    <source>
        <dbReference type="ARBA" id="ARBA00010141"/>
    </source>
</evidence>
<keyword evidence="8 12" id="KW-0326">Glycosidase</keyword>
<feature type="site" description="Increases basicity of active site Tyr" evidence="11">
    <location>
        <position position="112"/>
    </location>
</feature>
<dbReference type="Pfam" id="PF02056">
    <property type="entry name" value="Glyco_hydro_4"/>
    <property type="match status" value="1"/>
</dbReference>
<keyword evidence="7" id="KW-0119">Carbohydrate metabolism</keyword>
<dbReference type="GO" id="GO:0046872">
    <property type="term" value="F:metal ion binding"/>
    <property type="evidence" value="ECO:0007669"/>
    <property type="project" value="UniProtKB-KW"/>
</dbReference>